<dbReference type="Gene3D" id="1.10.10.10">
    <property type="entry name" value="Winged helix-like DNA-binding domain superfamily/Winged helix DNA-binding domain"/>
    <property type="match status" value="1"/>
</dbReference>
<feature type="domain" description="Peptidase S24/S26A/S26B/S26C" evidence="14">
    <location>
        <begin position="88"/>
        <end position="201"/>
    </location>
</feature>
<dbReference type="InterPro" id="IPR006197">
    <property type="entry name" value="Peptidase_S24_LexA"/>
</dbReference>
<dbReference type="InterPro" id="IPR015927">
    <property type="entry name" value="Peptidase_S24_S26A/B/C"/>
</dbReference>
<dbReference type="PRINTS" id="PR00726">
    <property type="entry name" value="LEXASERPTASE"/>
</dbReference>
<dbReference type="SUPFAM" id="SSF46785">
    <property type="entry name" value="Winged helix' DNA-binding domain"/>
    <property type="match status" value="1"/>
</dbReference>
<dbReference type="EC" id="3.4.21.88" evidence="12"/>
<feature type="domain" description="LexA repressor DNA-binding" evidence="15">
    <location>
        <begin position="8"/>
        <end position="70"/>
    </location>
</feature>
<dbReference type="Pfam" id="PF00717">
    <property type="entry name" value="Peptidase_S24"/>
    <property type="match status" value="1"/>
</dbReference>
<keyword evidence="8 12" id="KW-0238">DNA-binding</keyword>
<comment type="caution">
    <text evidence="16">The sequence shown here is derived from an EMBL/GenBank/DDBJ whole genome shotgun (WGS) entry which is preliminary data.</text>
</comment>
<dbReference type="HAMAP" id="MF_00015">
    <property type="entry name" value="LexA"/>
    <property type="match status" value="1"/>
</dbReference>
<keyword evidence="4 12" id="KW-0227">DNA damage</keyword>
<dbReference type="PANTHER" id="PTHR33516">
    <property type="entry name" value="LEXA REPRESSOR"/>
    <property type="match status" value="1"/>
</dbReference>
<dbReference type="Gene3D" id="2.10.109.10">
    <property type="entry name" value="Umud Fragment, subunit A"/>
    <property type="match status" value="1"/>
</dbReference>
<evidence type="ECO:0000313" key="17">
    <source>
        <dbReference type="Proteomes" id="UP001501323"/>
    </source>
</evidence>
<dbReference type="PANTHER" id="PTHR33516:SF2">
    <property type="entry name" value="LEXA REPRESSOR-RELATED"/>
    <property type="match status" value="1"/>
</dbReference>
<keyword evidence="17" id="KW-1185">Reference proteome</keyword>
<keyword evidence="2 12" id="KW-0678">Repressor</keyword>
<dbReference type="InterPro" id="IPR006199">
    <property type="entry name" value="LexA_DNA-bd_dom"/>
</dbReference>
<comment type="similarity">
    <text evidence="1 12 13">Belongs to the peptidase S24 family.</text>
</comment>
<dbReference type="EMBL" id="BAABJY010000002">
    <property type="protein sequence ID" value="GAA4863162.1"/>
    <property type="molecule type" value="Genomic_DNA"/>
</dbReference>
<dbReference type="InterPro" id="IPR036388">
    <property type="entry name" value="WH-like_DNA-bd_sf"/>
</dbReference>
<dbReference type="InterPro" id="IPR036390">
    <property type="entry name" value="WH_DNA-bd_sf"/>
</dbReference>
<feature type="site" description="Cleavage; by autolysis" evidence="12">
    <location>
        <begin position="95"/>
        <end position="96"/>
    </location>
</feature>
<reference evidence="17" key="1">
    <citation type="journal article" date="2019" name="Int. J. Syst. Evol. Microbiol.">
        <title>The Global Catalogue of Microorganisms (GCM) 10K type strain sequencing project: providing services to taxonomists for standard genome sequencing and annotation.</title>
        <authorList>
            <consortium name="The Broad Institute Genomics Platform"/>
            <consortium name="The Broad Institute Genome Sequencing Center for Infectious Disease"/>
            <person name="Wu L."/>
            <person name="Ma J."/>
        </authorList>
    </citation>
    <scope>NUCLEOTIDE SEQUENCE [LARGE SCALE GENOMIC DNA]</scope>
    <source>
        <strain evidence="17">JCM 18392</strain>
    </source>
</reference>
<evidence type="ECO:0000256" key="1">
    <source>
        <dbReference type="ARBA" id="ARBA00007484"/>
    </source>
</evidence>
<proteinExistence type="inferred from homology"/>
<name>A0ABP9E1Q5_9GAMM</name>
<feature type="DNA-binding region" description="H-T-H motif" evidence="12">
    <location>
        <begin position="33"/>
        <end position="53"/>
    </location>
</feature>
<gene>
    <name evidence="16" type="primary">lexA_1</name>
    <name evidence="12" type="synonym">lexA</name>
    <name evidence="16" type="ORF">GCM10023332_14110</name>
</gene>
<sequence length="209" mass="22770">MSPDTHDDLTPRQRAVLDFIQAHAAAEGLPPTLQQIADAFGFRQACAAHKHVRRLQDAGYLSVRPHEARGIRLGASGGGARPTRLSLPILGRVAAGVPIGADAGVERHVMLDRTLFSLRPDYLLRVHGDSMRDDGIFDGDLVAVKRSRDASNGQVVVARLEGEITIKRFEQTRTGIRLLPRNPDYAPILVPPGSDFAIEGLYCGLVRQQ</sequence>
<evidence type="ECO:0000256" key="2">
    <source>
        <dbReference type="ARBA" id="ARBA00022491"/>
    </source>
</evidence>
<evidence type="ECO:0000256" key="3">
    <source>
        <dbReference type="ARBA" id="ARBA00022705"/>
    </source>
</evidence>
<evidence type="ECO:0000256" key="13">
    <source>
        <dbReference type="RuleBase" id="RU003991"/>
    </source>
</evidence>
<organism evidence="16 17">
    <name type="scientific">Luteimonas vadosa</name>
    <dbReference type="NCBI Taxonomy" id="1165507"/>
    <lineage>
        <taxon>Bacteria</taxon>
        <taxon>Pseudomonadati</taxon>
        <taxon>Pseudomonadota</taxon>
        <taxon>Gammaproteobacteria</taxon>
        <taxon>Lysobacterales</taxon>
        <taxon>Lysobacteraceae</taxon>
        <taxon>Luteimonas</taxon>
    </lineage>
</organism>
<evidence type="ECO:0000256" key="7">
    <source>
        <dbReference type="ARBA" id="ARBA00023015"/>
    </source>
</evidence>
<keyword evidence="9 12" id="KW-0804">Transcription</keyword>
<dbReference type="NCBIfam" id="TIGR00498">
    <property type="entry name" value="lexA"/>
    <property type="match status" value="1"/>
</dbReference>
<dbReference type="RefSeq" id="WP_345294816.1">
    <property type="nucleotide sequence ID" value="NZ_BAABJY010000002.1"/>
</dbReference>
<dbReference type="InterPro" id="IPR036286">
    <property type="entry name" value="LexA/Signal_pep-like_sf"/>
</dbReference>
<feature type="active site" description="For autocatalytic cleavage activity" evidence="12">
    <location>
        <position position="167"/>
    </location>
</feature>
<evidence type="ECO:0000256" key="5">
    <source>
        <dbReference type="ARBA" id="ARBA00022801"/>
    </source>
</evidence>
<evidence type="ECO:0000313" key="16">
    <source>
        <dbReference type="EMBL" id="GAA4863162.1"/>
    </source>
</evidence>
<dbReference type="CDD" id="cd06529">
    <property type="entry name" value="S24_LexA-like"/>
    <property type="match status" value="1"/>
</dbReference>
<keyword evidence="6 12" id="KW-0068">Autocatalytic cleavage</keyword>
<evidence type="ECO:0000259" key="15">
    <source>
        <dbReference type="Pfam" id="PF01726"/>
    </source>
</evidence>
<dbReference type="InterPro" id="IPR006200">
    <property type="entry name" value="LexA"/>
</dbReference>
<evidence type="ECO:0000256" key="10">
    <source>
        <dbReference type="ARBA" id="ARBA00023204"/>
    </source>
</evidence>
<comment type="catalytic activity">
    <reaction evidence="12">
        <text>Hydrolysis of Ala-|-Gly bond in repressor LexA.</text>
        <dbReference type="EC" id="3.4.21.88"/>
    </reaction>
</comment>
<comment type="subunit">
    <text evidence="12">Homodimer.</text>
</comment>
<feature type="active site" description="For autocatalytic cleavage activity" evidence="12">
    <location>
        <position position="130"/>
    </location>
</feature>
<comment type="function">
    <text evidence="12">Represses a number of genes involved in the response to DNA damage (SOS response), including recA and lexA. In the presence of single-stranded DNA, RecA interacts with LexA causing an autocatalytic cleavage which disrupts the DNA-binding part of LexA, leading to derepression of the SOS regulon and eventually DNA repair.</text>
</comment>
<evidence type="ECO:0000256" key="9">
    <source>
        <dbReference type="ARBA" id="ARBA00023163"/>
    </source>
</evidence>
<dbReference type="SUPFAM" id="SSF51306">
    <property type="entry name" value="LexA/Signal peptidase"/>
    <property type="match status" value="1"/>
</dbReference>
<accession>A0ABP9E1Q5</accession>
<evidence type="ECO:0000256" key="12">
    <source>
        <dbReference type="HAMAP-Rule" id="MF_00015"/>
    </source>
</evidence>
<dbReference type="InterPro" id="IPR050077">
    <property type="entry name" value="LexA_repressor"/>
</dbReference>
<keyword evidence="7 12" id="KW-0805">Transcription regulation</keyword>
<evidence type="ECO:0000256" key="11">
    <source>
        <dbReference type="ARBA" id="ARBA00023236"/>
    </source>
</evidence>
<evidence type="ECO:0000256" key="4">
    <source>
        <dbReference type="ARBA" id="ARBA00022763"/>
    </source>
</evidence>
<evidence type="ECO:0000256" key="8">
    <source>
        <dbReference type="ARBA" id="ARBA00023125"/>
    </source>
</evidence>
<keyword evidence="3 12" id="KW-0235">DNA replication</keyword>
<keyword evidence="11 12" id="KW-0742">SOS response</keyword>
<dbReference type="Proteomes" id="UP001501323">
    <property type="component" value="Unassembled WGS sequence"/>
</dbReference>
<protein>
    <recommendedName>
        <fullName evidence="12">LexA repressor</fullName>
        <ecNumber evidence="12">3.4.21.88</ecNumber>
    </recommendedName>
</protein>
<evidence type="ECO:0000256" key="6">
    <source>
        <dbReference type="ARBA" id="ARBA00022813"/>
    </source>
</evidence>
<dbReference type="InterPro" id="IPR039418">
    <property type="entry name" value="LexA-like"/>
</dbReference>
<evidence type="ECO:0000259" key="14">
    <source>
        <dbReference type="Pfam" id="PF00717"/>
    </source>
</evidence>
<keyword evidence="10 12" id="KW-0234">DNA repair</keyword>
<keyword evidence="5 12" id="KW-0378">Hydrolase</keyword>
<dbReference type="Pfam" id="PF01726">
    <property type="entry name" value="LexA_DNA_bind"/>
    <property type="match status" value="1"/>
</dbReference>